<protein>
    <submittedName>
        <fullName evidence="8">Transporter</fullName>
    </submittedName>
</protein>
<evidence type="ECO:0000256" key="3">
    <source>
        <dbReference type="ARBA" id="ARBA00022448"/>
    </source>
</evidence>
<dbReference type="InterPro" id="IPR051906">
    <property type="entry name" value="TolC-like"/>
</dbReference>
<organism evidence="8 9">
    <name type="scientific">Megasphaera cerevisiae DSM 20462</name>
    <dbReference type="NCBI Taxonomy" id="1122219"/>
    <lineage>
        <taxon>Bacteria</taxon>
        <taxon>Bacillati</taxon>
        <taxon>Bacillota</taxon>
        <taxon>Negativicutes</taxon>
        <taxon>Veillonellales</taxon>
        <taxon>Veillonellaceae</taxon>
        <taxon>Megasphaera</taxon>
    </lineage>
</organism>
<dbReference type="OrthoDB" id="6395775at2"/>
<dbReference type="GO" id="GO:0015562">
    <property type="term" value="F:efflux transmembrane transporter activity"/>
    <property type="evidence" value="ECO:0007669"/>
    <property type="project" value="InterPro"/>
</dbReference>
<comment type="similarity">
    <text evidence="2">Belongs to the outer membrane factor (OMF) (TC 1.B.17) family.</text>
</comment>
<evidence type="ECO:0000256" key="2">
    <source>
        <dbReference type="ARBA" id="ARBA00007613"/>
    </source>
</evidence>
<proteinExistence type="inferred from homology"/>
<dbReference type="SUPFAM" id="SSF56954">
    <property type="entry name" value="Outer membrane efflux proteins (OEP)"/>
    <property type="match status" value="1"/>
</dbReference>
<dbReference type="GO" id="GO:0015288">
    <property type="term" value="F:porin activity"/>
    <property type="evidence" value="ECO:0007669"/>
    <property type="project" value="TreeGrafter"/>
</dbReference>
<keyword evidence="3" id="KW-0813">Transport</keyword>
<keyword evidence="5" id="KW-0812">Transmembrane</keyword>
<dbReference type="PANTHER" id="PTHR30026">
    <property type="entry name" value="OUTER MEMBRANE PROTEIN TOLC"/>
    <property type="match status" value="1"/>
</dbReference>
<evidence type="ECO:0000313" key="9">
    <source>
        <dbReference type="Proteomes" id="UP000036503"/>
    </source>
</evidence>
<evidence type="ECO:0000256" key="4">
    <source>
        <dbReference type="ARBA" id="ARBA00022452"/>
    </source>
</evidence>
<keyword evidence="7" id="KW-0998">Cell outer membrane</keyword>
<dbReference type="PATRIC" id="fig|1122219.3.peg.29"/>
<evidence type="ECO:0000256" key="1">
    <source>
        <dbReference type="ARBA" id="ARBA00004442"/>
    </source>
</evidence>
<dbReference type="Pfam" id="PF02321">
    <property type="entry name" value="OEP"/>
    <property type="match status" value="2"/>
</dbReference>
<dbReference type="Proteomes" id="UP000036503">
    <property type="component" value="Unassembled WGS sequence"/>
</dbReference>
<dbReference type="GO" id="GO:1990281">
    <property type="term" value="C:efflux pump complex"/>
    <property type="evidence" value="ECO:0007669"/>
    <property type="project" value="TreeGrafter"/>
</dbReference>
<keyword evidence="9" id="KW-1185">Reference proteome</keyword>
<dbReference type="InterPro" id="IPR003423">
    <property type="entry name" value="OMP_efflux"/>
</dbReference>
<dbReference type="PANTHER" id="PTHR30026:SF20">
    <property type="entry name" value="OUTER MEMBRANE PROTEIN TOLC"/>
    <property type="match status" value="1"/>
</dbReference>
<accession>A0A0J6WZ52</accession>
<gene>
    <name evidence="8" type="ORF">AB840_00120</name>
</gene>
<dbReference type="AlphaFoldDB" id="A0A0J6WZ52"/>
<keyword evidence="4" id="KW-1134">Transmembrane beta strand</keyword>
<comment type="subcellular location">
    <subcellularLocation>
        <location evidence="1">Cell outer membrane</location>
    </subcellularLocation>
</comment>
<evidence type="ECO:0000313" key="8">
    <source>
        <dbReference type="EMBL" id="KMO87934.1"/>
    </source>
</evidence>
<evidence type="ECO:0000256" key="7">
    <source>
        <dbReference type="ARBA" id="ARBA00023237"/>
    </source>
</evidence>
<evidence type="ECO:0000256" key="5">
    <source>
        <dbReference type="ARBA" id="ARBA00022692"/>
    </source>
</evidence>
<dbReference type="Gene3D" id="1.20.1600.10">
    <property type="entry name" value="Outer membrane efflux proteins (OEP)"/>
    <property type="match status" value="1"/>
</dbReference>
<dbReference type="EMBL" id="LEKT01000001">
    <property type="protein sequence ID" value="KMO87934.1"/>
    <property type="molecule type" value="Genomic_DNA"/>
</dbReference>
<name>A0A0J6WZ52_9FIRM</name>
<evidence type="ECO:0000256" key="6">
    <source>
        <dbReference type="ARBA" id="ARBA00023136"/>
    </source>
</evidence>
<dbReference type="STRING" id="39029.BSR42_02770"/>
<reference evidence="8 9" key="1">
    <citation type="submission" date="2015-06" db="EMBL/GenBank/DDBJ databases">
        <title>Draft genome sequence of beer spoilage bacterium Megasphaera cerevisiae type strain 20462.</title>
        <authorList>
            <person name="Kutumbaka K."/>
            <person name="Pasmowitz J."/>
            <person name="Mategko J."/>
            <person name="Reyes D."/>
            <person name="Friedrich A."/>
            <person name="Han S."/>
            <person name="Martens-Habbena W."/>
            <person name="Neal-McKinney J."/>
            <person name="Janagama H.K."/>
            <person name="Nadala C."/>
            <person name="Samadpour M."/>
        </authorList>
    </citation>
    <scope>NUCLEOTIDE SEQUENCE [LARGE SCALE GENOMIC DNA]</scope>
    <source>
        <strain evidence="8 9">DSM 20462</strain>
    </source>
</reference>
<comment type="caution">
    <text evidence="8">The sequence shown here is derived from an EMBL/GenBank/DDBJ whole genome shotgun (WGS) entry which is preliminary data.</text>
</comment>
<keyword evidence="6" id="KW-0472">Membrane</keyword>
<sequence>MVLIMCPKTGRAADASNSAPSSPTVSLTLADSVRMAMSHNYNLKYYQGAKEKSYWALQQTKAGKGITVTYDYTGERYKPTSSNHYTNYFDNQVEASVTVYSKKIDAEIEEAKQDLQYADLDVTAVRQQLKGTVISDYFSALEYRNEFKISQDTIKNYQDHLNFVQAEFTQGLVAKTDVLSSQVNLANEQDTFIQSRNNYNNAIAALNNDIGLAHDTPLILTDAFGYLPYSLTLEECLQYALSHRPELAQYEAKKKGAIAEIAEAKSGKFPTVKLGAGQEWYDYQKVSGFNNGNWFVELTASFTLFDSGLVNAEIRQSKYNLDMVTNQADAERDSVLLEVREDYLSMKEAAQRIKTDQVTIQQAKENFSIESVRYSVGAGTNLDVLDAILSLNTAQVNYTEALYDYNNYKAKLEVAMGVPVV</sequence>
<dbReference type="GO" id="GO:0009279">
    <property type="term" value="C:cell outer membrane"/>
    <property type="evidence" value="ECO:0007669"/>
    <property type="project" value="UniProtKB-SubCell"/>
</dbReference>
<dbReference type="InParanoid" id="A0A0J6WZ52"/>